<dbReference type="Gene3D" id="1.10.1760.20">
    <property type="match status" value="1"/>
</dbReference>
<proteinExistence type="predicted"/>
<sequence length="260" mass="28988">MNKSKSSYYIKVIVQTGLLIAIAQIVKMFSTYIYFAGAPAIRISFSGPFTKMPGILFGPVVGGISAGLSDIIGYLIKPQGPYIPWLGVTAILGGILTPLIWKGLKNIEIKKLQTICIIVFSAIGLLGIFNHIQLTYYETGTWAKYISSIGKTTTFATVLLIATSLVGFLLLLIDRIIQKRYNQLKIYNNFLKLIISVGIPGLLVTTINTQLLRMFIPVLSKKAFIAFLLPRLVEELFITVYISYMLSLLLYLYNNLFKNK</sequence>
<feature type="transmembrane region" description="Helical" evidence="1">
    <location>
        <begin position="12"/>
        <end position="35"/>
    </location>
</feature>
<dbReference type="RefSeq" id="WP_212693331.1">
    <property type="nucleotide sequence ID" value="NZ_CP058561.1"/>
</dbReference>
<keyword evidence="1" id="KW-0472">Membrane</keyword>
<dbReference type="InterPro" id="IPR009825">
    <property type="entry name" value="ECF_substrate-spec-like"/>
</dbReference>
<dbReference type="Proteomes" id="UP000677305">
    <property type="component" value="Chromosome"/>
</dbReference>
<feature type="transmembrane region" description="Helical" evidence="1">
    <location>
        <begin position="236"/>
        <end position="253"/>
    </location>
</feature>
<organism evidence="2 3">
    <name type="scientific">Vallitalea guaymasensis</name>
    <dbReference type="NCBI Taxonomy" id="1185412"/>
    <lineage>
        <taxon>Bacteria</taxon>
        <taxon>Bacillati</taxon>
        <taxon>Bacillota</taxon>
        <taxon>Clostridia</taxon>
        <taxon>Lachnospirales</taxon>
        <taxon>Vallitaleaceae</taxon>
        <taxon>Vallitalea</taxon>
    </lineage>
</organism>
<feature type="transmembrane region" description="Helical" evidence="1">
    <location>
        <begin position="112"/>
        <end position="132"/>
    </location>
</feature>
<evidence type="ECO:0000256" key="1">
    <source>
        <dbReference type="SAM" id="Phobius"/>
    </source>
</evidence>
<dbReference type="AlphaFoldDB" id="A0A8J8SCA0"/>
<dbReference type="EMBL" id="CP058561">
    <property type="protein sequence ID" value="QUH29215.1"/>
    <property type="molecule type" value="Genomic_DNA"/>
</dbReference>
<keyword evidence="1" id="KW-0812">Transmembrane</keyword>
<name>A0A8J8SCA0_9FIRM</name>
<keyword evidence="1" id="KW-1133">Transmembrane helix</keyword>
<dbReference type="GO" id="GO:0016020">
    <property type="term" value="C:membrane"/>
    <property type="evidence" value="ECO:0007669"/>
    <property type="project" value="InterPro"/>
</dbReference>
<gene>
    <name evidence="2" type="ORF">HYG85_09870</name>
</gene>
<feature type="transmembrane region" description="Helical" evidence="1">
    <location>
        <begin position="193"/>
        <end position="216"/>
    </location>
</feature>
<feature type="transmembrane region" description="Helical" evidence="1">
    <location>
        <begin position="55"/>
        <end position="76"/>
    </location>
</feature>
<dbReference type="KEGG" id="vgu:HYG85_09870"/>
<evidence type="ECO:0000313" key="3">
    <source>
        <dbReference type="Proteomes" id="UP000677305"/>
    </source>
</evidence>
<reference evidence="2 3" key="1">
    <citation type="submission" date="2020-07" db="EMBL/GenBank/DDBJ databases">
        <title>Vallitalea guaymasensis genome.</title>
        <authorList>
            <person name="Postec A."/>
        </authorList>
    </citation>
    <scope>NUCLEOTIDE SEQUENCE [LARGE SCALE GENOMIC DNA]</scope>
    <source>
        <strain evidence="2 3">Ra1766G1</strain>
    </source>
</reference>
<keyword evidence="3" id="KW-1185">Reference proteome</keyword>
<evidence type="ECO:0000313" key="2">
    <source>
        <dbReference type="EMBL" id="QUH29215.1"/>
    </source>
</evidence>
<feature type="transmembrane region" description="Helical" evidence="1">
    <location>
        <begin position="152"/>
        <end position="173"/>
    </location>
</feature>
<accession>A0A8J8SCA0</accession>
<dbReference type="Pfam" id="PF07155">
    <property type="entry name" value="ECF-ribofla_trS"/>
    <property type="match status" value="1"/>
</dbReference>
<protein>
    <submittedName>
        <fullName evidence="2">ECF transporter S component</fullName>
    </submittedName>
</protein>
<feature type="transmembrane region" description="Helical" evidence="1">
    <location>
        <begin position="82"/>
        <end position="100"/>
    </location>
</feature>